<evidence type="ECO:0000256" key="3">
    <source>
        <dbReference type="ARBA" id="ARBA00023163"/>
    </source>
</evidence>
<dbReference type="Gene3D" id="1.10.260.40">
    <property type="entry name" value="lambda repressor-like DNA-binding domains"/>
    <property type="match status" value="1"/>
</dbReference>
<gene>
    <name evidence="5" type="ORF">LMG31841_05054</name>
</gene>
<evidence type="ECO:0000256" key="1">
    <source>
        <dbReference type="ARBA" id="ARBA00023015"/>
    </source>
</evidence>
<dbReference type="PANTHER" id="PTHR46797:SF23">
    <property type="entry name" value="HTH-TYPE TRANSCRIPTIONAL REGULATOR SUTR"/>
    <property type="match status" value="1"/>
</dbReference>
<keyword evidence="3" id="KW-0804">Transcription</keyword>
<dbReference type="InterPro" id="IPR050807">
    <property type="entry name" value="TransReg_Diox_bact_type"/>
</dbReference>
<reference evidence="5" key="1">
    <citation type="submission" date="2021-04" db="EMBL/GenBank/DDBJ databases">
        <authorList>
            <person name="Vanwijnsberghe S."/>
        </authorList>
    </citation>
    <scope>NUCLEOTIDE SEQUENCE</scope>
    <source>
        <strain evidence="5">LMG 31841</strain>
    </source>
</reference>
<dbReference type="RefSeq" id="WP_228882834.1">
    <property type="nucleotide sequence ID" value="NZ_CAJQYX010000004.1"/>
</dbReference>
<dbReference type="InterPro" id="IPR001387">
    <property type="entry name" value="Cro/C1-type_HTH"/>
</dbReference>
<name>A0A9N8X460_9BURK</name>
<dbReference type="GO" id="GO:0003700">
    <property type="term" value="F:DNA-binding transcription factor activity"/>
    <property type="evidence" value="ECO:0007669"/>
    <property type="project" value="TreeGrafter"/>
</dbReference>
<evidence type="ECO:0000313" key="6">
    <source>
        <dbReference type="Proteomes" id="UP000789704"/>
    </source>
</evidence>
<dbReference type="AlphaFoldDB" id="A0A9N8X460"/>
<evidence type="ECO:0000256" key="2">
    <source>
        <dbReference type="ARBA" id="ARBA00023125"/>
    </source>
</evidence>
<dbReference type="EMBL" id="CAJQZC010000012">
    <property type="protein sequence ID" value="CAG4921108.1"/>
    <property type="molecule type" value="Genomic_DNA"/>
</dbReference>
<dbReference type="Proteomes" id="UP000789704">
    <property type="component" value="Unassembled WGS sequence"/>
</dbReference>
<accession>A0A9N8X460</accession>
<dbReference type="PROSITE" id="PS50943">
    <property type="entry name" value="HTH_CROC1"/>
    <property type="match status" value="1"/>
</dbReference>
<proteinExistence type="predicted"/>
<dbReference type="SUPFAM" id="SSF47413">
    <property type="entry name" value="lambda repressor-like DNA-binding domains"/>
    <property type="match status" value="1"/>
</dbReference>
<dbReference type="InterPro" id="IPR010982">
    <property type="entry name" value="Lambda_DNA-bd_dom_sf"/>
</dbReference>
<comment type="caution">
    <text evidence="5">The sequence shown here is derived from an EMBL/GenBank/DDBJ whole genome shotgun (WGS) entry which is preliminary data.</text>
</comment>
<keyword evidence="2" id="KW-0238">DNA-binding</keyword>
<evidence type="ECO:0000259" key="4">
    <source>
        <dbReference type="PROSITE" id="PS50943"/>
    </source>
</evidence>
<dbReference type="Pfam" id="PF13560">
    <property type="entry name" value="HTH_31"/>
    <property type="match status" value="1"/>
</dbReference>
<dbReference type="GO" id="GO:0003677">
    <property type="term" value="F:DNA binding"/>
    <property type="evidence" value="ECO:0007669"/>
    <property type="project" value="UniProtKB-KW"/>
</dbReference>
<dbReference type="GO" id="GO:0005829">
    <property type="term" value="C:cytosol"/>
    <property type="evidence" value="ECO:0007669"/>
    <property type="project" value="TreeGrafter"/>
</dbReference>
<keyword evidence="1" id="KW-0805">Transcription regulation</keyword>
<keyword evidence="6" id="KW-1185">Reference proteome</keyword>
<protein>
    <recommendedName>
        <fullName evidence="4">HTH cro/C1-type domain-containing protein</fullName>
    </recommendedName>
</protein>
<dbReference type="PANTHER" id="PTHR46797">
    <property type="entry name" value="HTH-TYPE TRANSCRIPTIONAL REGULATOR"/>
    <property type="match status" value="1"/>
</dbReference>
<sequence>MTMIVRDLGLSLRRLREARGWSQEQLAGHAGLNRSYVGEVERGRAIASIVTVEKLAAALDVSVADLLCPLSARSHTTVAFAVAHSSGEGGA</sequence>
<dbReference type="SMART" id="SM00530">
    <property type="entry name" value="HTH_XRE"/>
    <property type="match status" value="1"/>
</dbReference>
<evidence type="ECO:0000313" key="5">
    <source>
        <dbReference type="EMBL" id="CAG4921108.1"/>
    </source>
</evidence>
<feature type="domain" description="HTH cro/C1-type" evidence="4">
    <location>
        <begin position="12"/>
        <end position="66"/>
    </location>
</feature>
<organism evidence="5 6">
    <name type="scientific">Paraburkholderia saeva</name>
    <dbReference type="NCBI Taxonomy" id="2777537"/>
    <lineage>
        <taxon>Bacteria</taxon>
        <taxon>Pseudomonadati</taxon>
        <taxon>Pseudomonadota</taxon>
        <taxon>Betaproteobacteria</taxon>
        <taxon>Burkholderiales</taxon>
        <taxon>Burkholderiaceae</taxon>
        <taxon>Paraburkholderia</taxon>
    </lineage>
</organism>
<dbReference type="CDD" id="cd00093">
    <property type="entry name" value="HTH_XRE"/>
    <property type="match status" value="1"/>
</dbReference>